<proteinExistence type="predicted"/>
<dbReference type="InterPro" id="IPR011989">
    <property type="entry name" value="ARM-like"/>
</dbReference>
<dbReference type="Proteomes" id="UP001152888">
    <property type="component" value="Unassembled WGS sequence"/>
</dbReference>
<dbReference type="AlphaFoldDB" id="A0A9P0KG27"/>
<dbReference type="SUPFAM" id="SSF48371">
    <property type="entry name" value="ARM repeat"/>
    <property type="match status" value="1"/>
</dbReference>
<reference evidence="4" key="1">
    <citation type="submission" date="2022-03" db="EMBL/GenBank/DDBJ databases">
        <authorList>
            <person name="Sayadi A."/>
        </authorList>
    </citation>
    <scope>NUCLEOTIDE SEQUENCE</scope>
</reference>
<accession>A0A9P0KG27</accession>
<organism evidence="4 5">
    <name type="scientific">Acanthoscelides obtectus</name>
    <name type="common">Bean weevil</name>
    <name type="synonym">Bruchus obtectus</name>
    <dbReference type="NCBI Taxonomy" id="200917"/>
    <lineage>
        <taxon>Eukaryota</taxon>
        <taxon>Metazoa</taxon>
        <taxon>Ecdysozoa</taxon>
        <taxon>Arthropoda</taxon>
        <taxon>Hexapoda</taxon>
        <taxon>Insecta</taxon>
        <taxon>Pterygota</taxon>
        <taxon>Neoptera</taxon>
        <taxon>Endopterygota</taxon>
        <taxon>Coleoptera</taxon>
        <taxon>Polyphaga</taxon>
        <taxon>Cucujiformia</taxon>
        <taxon>Chrysomeloidea</taxon>
        <taxon>Chrysomelidae</taxon>
        <taxon>Bruchinae</taxon>
        <taxon>Bruchini</taxon>
        <taxon>Acanthoscelides</taxon>
    </lineage>
</organism>
<evidence type="ECO:0000256" key="1">
    <source>
        <dbReference type="ARBA" id="ARBA00022737"/>
    </source>
</evidence>
<protein>
    <recommendedName>
        <fullName evidence="6">Serine/threonine-protein phosphatase 4 regulatory subunit 1</fullName>
    </recommendedName>
</protein>
<feature type="region of interest" description="Disordered" evidence="3">
    <location>
        <begin position="348"/>
        <end position="376"/>
    </location>
</feature>
<dbReference type="InterPro" id="IPR016024">
    <property type="entry name" value="ARM-type_fold"/>
</dbReference>
<evidence type="ECO:0000313" key="4">
    <source>
        <dbReference type="EMBL" id="CAH1973181.1"/>
    </source>
</evidence>
<dbReference type="PANTHER" id="PTHR10648">
    <property type="entry name" value="SERINE/THREONINE-PROTEIN PHOSPHATASE PP2A 65 KDA REGULATORY SUBUNIT"/>
    <property type="match status" value="1"/>
</dbReference>
<dbReference type="PANTHER" id="PTHR10648:SF1">
    <property type="entry name" value="SERINE_THREONINE-PROTEIN PHOSPHATASE 4 REGULATORY SUBUNIT 1"/>
    <property type="match status" value="1"/>
</dbReference>
<dbReference type="EMBL" id="CAKOFQ010006805">
    <property type="protein sequence ID" value="CAH1973181.1"/>
    <property type="molecule type" value="Genomic_DNA"/>
</dbReference>
<feature type="repeat" description="HEAT" evidence="2">
    <location>
        <begin position="226"/>
        <end position="263"/>
    </location>
</feature>
<comment type="caution">
    <text evidence="4">The sequence shown here is derived from an EMBL/GenBank/DDBJ whole genome shotgun (WGS) entry which is preliminary data.</text>
</comment>
<gene>
    <name evidence="4" type="ORF">ACAOBT_LOCUS10403</name>
</gene>
<dbReference type="PROSITE" id="PS50077">
    <property type="entry name" value="HEAT_REPEAT"/>
    <property type="match status" value="1"/>
</dbReference>
<sequence length="537" mass="60115">MVTGIIQDLFKRVPQDVMGDDLPAIMNILYKIGEESILRADLLEQIPDLAAAAVESNVLKDVVSEYLIPLVARSVGLPDNAVDRAAQAALFQLIEAGYVSKFDAEIKICPSILALSNLDSTPDANTKAIPLMSKLGPHLGRDITERVFLERFTELCTSPIFFVRKMCADHFGHFCTAIGKEAFEESLLPCYIALCVDEVWGVRKACAEQITYMSCVCPPLLRKELLAPAFDRLLQDSNRWVRLAAFQSLGLFLSTFAETPITNVKCERGGGLVLVNNMGGEFVLTPAPTFIKTDRFATFMSQKDEYLESQDHFPDLVSYCGEYVFGGRVINPNFGYCEQQELTLEHQQNSNETISSKENNDNNNLDKVNSNNEDRIDDEDDDLHLFNSYNYWNIRLEPPLDPSIISGSECNPSELNGSADVGVRIYLYCAVLFSFCFRSLCFKVRFRSTSLIRNMCQQFVQSATCAVDISICSMFPALLYEQSVGDNEVHVPGIFAQHVAGYQNVYWKHTFIVQNVLKNPYVDNLLNAVLCAVESKC</sequence>
<name>A0A9P0KG27_ACAOB</name>
<feature type="compositionally biased region" description="Low complexity" evidence="3">
    <location>
        <begin position="361"/>
        <end position="371"/>
    </location>
</feature>
<evidence type="ECO:0000256" key="3">
    <source>
        <dbReference type="SAM" id="MobiDB-lite"/>
    </source>
</evidence>
<dbReference type="InterPro" id="IPR051023">
    <property type="entry name" value="PP2A_Regulatory_Subunit_A"/>
</dbReference>
<dbReference type="Gene3D" id="1.25.10.10">
    <property type="entry name" value="Leucine-rich Repeat Variant"/>
    <property type="match status" value="1"/>
</dbReference>
<keyword evidence="1" id="KW-0677">Repeat</keyword>
<dbReference type="InterPro" id="IPR021133">
    <property type="entry name" value="HEAT_type_2"/>
</dbReference>
<dbReference type="OrthoDB" id="340346at2759"/>
<dbReference type="GO" id="GO:0005737">
    <property type="term" value="C:cytoplasm"/>
    <property type="evidence" value="ECO:0007669"/>
    <property type="project" value="TreeGrafter"/>
</dbReference>
<dbReference type="GO" id="GO:0019888">
    <property type="term" value="F:protein phosphatase regulator activity"/>
    <property type="evidence" value="ECO:0007669"/>
    <property type="project" value="TreeGrafter"/>
</dbReference>
<keyword evidence="5" id="KW-1185">Reference proteome</keyword>
<evidence type="ECO:0008006" key="6">
    <source>
        <dbReference type="Google" id="ProtNLM"/>
    </source>
</evidence>
<evidence type="ECO:0000313" key="5">
    <source>
        <dbReference type="Proteomes" id="UP001152888"/>
    </source>
</evidence>
<evidence type="ECO:0000256" key="2">
    <source>
        <dbReference type="PROSITE-ProRule" id="PRU00103"/>
    </source>
</evidence>